<reference evidence="2 3" key="1">
    <citation type="journal article" date="2019" name="Commun. Biol.">
        <title>The bagworm genome reveals a unique fibroin gene that provides high tensile strength.</title>
        <authorList>
            <person name="Kono N."/>
            <person name="Nakamura H."/>
            <person name="Ohtoshi R."/>
            <person name="Tomita M."/>
            <person name="Numata K."/>
            <person name="Arakawa K."/>
        </authorList>
    </citation>
    <scope>NUCLEOTIDE SEQUENCE [LARGE SCALE GENOMIC DNA]</scope>
</reference>
<keyword evidence="3" id="KW-1185">Reference proteome</keyword>
<comment type="caution">
    <text evidence="2">The sequence shown here is derived from an EMBL/GenBank/DDBJ whole genome shotgun (WGS) entry which is preliminary data.</text>
</comment>
<accession>A0A4C1WJ80</accession>
<feature type="compositionally biased region" description="Basic and acidic residues" evidence="1">
    <location>
        <begin position="231"/>
        <end position="263"/>
    </location>
</feature>
<sequence>MGRHFDVSEDPARFFHSGKEALSDLTSASLGVSLLPLFQARRLITLFACDSGNRSYSAAVSLLRAACLASSSARSFRCGTRSGDWRRDLEAALPEILDDAKCDSDEGGEFASHISTPSDSYLTLPDDVLVEKRLEEIFIDNELHEDSPQIPAVTASPITAIKWLDTRSNCTHNSSPASRYYICEEDTEKWFSTRGIVPESHSRLHTEYGRGGQWDCPPSLAEGPGVRSRRHPDPLDPDERGGGEVGNPERSRDQNRNEYETKSKGIKGGTAIENRERQQLTTRAGQGSCREEVSHRSRDLVVARCTRWRNSF</sequence>
<dbReference type="AlphaFoldDB" id="A0A4C1WJ80"/>
<organism evidence="2 3">
    <name type="scientific">Eumeta variegata</name>
    <name type="common">Bagworm moth</name>
    <name type="synonym">Eumeta japonica</name>
    <dbReference type="NCBI Taxonomy" id="151549"/>
    <lineage>
        <taxon>Eukaryota</taxon>
        <taxon>Metazoa</taxon>
        <taxon>Ecdysozoa</taxon>
        <taxon>Arthropoda</taxon>
        <taxon>Hexapoda</taxon>
        <taxon>Insecta</taxon>
        <taxon>Pterygota</taxon>
        <taxon>Neoptera</taxon>
        <taxon>Endopterygota</taxon>
        <taxon>Lepidoptera</taxon>
        <taxon>Glossata</taxon>
        <taxon>Ditrysia</taxon>
        <taxon>Tineoidea</taxon>
        <taxon>Psychidae</taxon>
        <taxon>Oiketicinae</taxon>
        <taxon>Eumeta</taxon>
    </lineage>
</organism>
<evidence type="ECO:0000256" key="1">
    <source>
        <dbReference type="SAM" id="MobiDB-lite"/>
    </source>
</evidence>
<gene>
    <name evidence="2" type="ORF">EVAR_34076_1</name>
</gene>
<protein>
    <submittedName>
        <fullName evidence="2">Uncharacterized protein</fullName>
    </submittedName>
</protein>
<evidence type="ECO:0000313" key="3">
    <source>
        <dbReference type="Proteomes" id="UP000299102"/>
    </source>
</evidence>
<evidence type="ECO:0000313" key="2">
    <source>
        <dbReference type="EMBL" id="GBP51291.1"/>
    </source>
</evidence>
<dbReference type="Proteomes" id="UP000299102">
    <property type="component" value="Unassembled WGS sequence"/>
</dbReference>
<dbReference type="EMBL" id="BGZK01000579">
    <property type="protein sequence ID" value="GBP51291.1"/>
    <property type="molecule type" value="Genomic_DNA"/>
</dbReference>
<feature type="region of interest" description="Disordered" evidence="1">
    <location>
        <begin position="206"/>
        <end position="296"/>
    </location>
</feature>
<proteinExistence type="predicted"/>
<name>A0A4C1WJ80_EUMVA</name>